<dbReference type="Proteomes" id="UP000321513">
    <property type="component" value="Unassembled WGS sequence"/>
</dbReference>
<reference evidence="2 3" key="1">
    <citation type="submission" date="2019-07" db="EMBL/GenBank/DDBJ databases">
        <title>Whole genome shotgun sequence of Segetibacter aerophilus NBRC 106135.</title>
        <authorList>
            <person name="Hosoyama A."/>
            <person name="Uohara A."/>
            <person name="Ohji S."/>
            <person name="Ichikawa N."/>
        </authorList>
    </citation>
    <scope>NUCLEOTIDE SEQUENCE [LARGE SCALE GENOMIC DNA]</scope>
    <source>
        <strain evidence="2 3">NBRC 106135</strain>
    </source>
</reference>
<evidence type="ECO:0000313" key="2">
    <source>
        <dbReference type="EMBL" id="GEO08312.1"/>
    </source>
</evidence>
<dbReference type="EMBL" id="BJYT01000002">
    <property type="protein sequence ID" value="GEO08312.1"/>
    <property type="molecule type" value="Genomic_DNA"/>
</dbReference>
<gene>
    <name evidence="2" type="ORF">SAE01_08080</name>
</gene>
<dbReference type="RefSeq" id="WP_147202380.1">
    <property type="nucleotide sequence ID" value="NZ_BJYT01000002.1"/>
</dbReference>
<feature type="region of interest" description="Disordered" evidence="1">
    <location>
        <begin position="189"/>
        <end position="221"/>
    </location>
</feature>
<proteinExistence type="predicted"/>
<keyword evidence="3" id="KW-1185">Reference proteome</keyword>
<evidence type="ECO:0000313" key="3">
    <source>
        <dbReference type="Proteomes" id="UP000321513"/>
    </source>
</evidence>
<sequence length="356" mass="40788">MTKIAIGCNKLPIKKTGNITISRKFFPAEALNLNHPLFQKLEITASEFYIKEAEFFDYYDIPVVVTDKENGESYVLSNIESVQAAIANKVEKIEVAFAEGLDLADGPRFMNFGLHIKKLSKYQKFELVMYLRGYLQENLNGQAWAKTIEGHILQKLATILNCSHETIKLWQNYNKESNPYKKQIKAKFKEVADEPEPTKHDPEPSLPNPIEAPKTNEEGNGNIRKEEALPEEEKPLGSLNNADAEFNEKYEEQEKISYSAQTHAVLVKPKIKLKDFQITFENDVPTIIFKGKPLSLQFEIEEEPNSLTYTLKDKYGKSCITVIANRIKEFFLYALLQRDDLFEAETESKNSSTCWL</sequence>
<accession>A0A512B8M6</accession>
<name>A0A512B8M6_9BACT</name>
<evidence type="ECO:0000256" key="1">
    <source>
        <dbReference type="SAM" id="MobiDB-lite"/>
    </source>
</evidence>
<feature type="compositionally biased region" description="Basic and acidic residues" evidence="1">
    <location>
        <begin position="189"/>
        <end position="203"/>
    </location>
</feature>
<dbReference type="AlphaFoldDB" id="A0A512B8M6"/>
<comment type="caution">
    <text evidence="2">The sequence shown here is derived from an EMBL/GenBank/DDBJ whole genome shotgun (WGS) entry which is preliminary data.</text>
</comment>
<organism evidence="2 3">
    <name type="scientific">Segetibacter aerophilus</name>
    <dbReference type="NCBI Taxonomy" id="670293"/>
    <lineage>
        <taxon>Bacteria</taxon>
        <taxon>Pseudomonadati</taxon>
        <taxon>Bacteroidota</taxon>
        <taxon>Chitinophagia</taxon>
        <taxon>Chitinophagales</taxon>
        <taxon>Chitinophagaceae</taxon>
        <taxon>Segetibacter</taxon>
    </lineage>
</organism>
<protein>
    <submittedName>
        <fullName evidence="2">Uncharacterized protein</fullName>
    </submittedName>
</protein>